<reference evidence="8" key="2">
    <citation type="journal article" date="2019" name="IMA Fungus">
        <title>Genome sequencing and comparison of five Tilletia species to identify candidate genes for the detection of regulated species infecting wheat.</title>
        <authorList>
            <person name="Nguyen H.D.T."/>
            <person name="Sultana T."/>
            <person name="Kesanakurti P."/>
            <person name="Hambleton S."/>
        </authorList>
    </citation>
    <scope>NUCLEOTIDE SEQUENCE</scope>
    <source>
        <strain evidence="8">DAOMC 236416</strain>
    </source>
</reference>
<evidence type="ECO:0000256" key="2">
    <source>
        <dbReference type="ARBA" id="ARBA00022741"/>
    </source>
</evidence>
<dbReference type="Gene3D" id="1.10.510.10">
    <property type="entry name" value="Transferase(Phosphotransferase) domain 1"/>
    <property type="match status" value="1"/>
</dbReference>
<dbReference type="SMART" id="SM00220">
    <property type="entry name" value="S_TKc"/>
    <property type="match status" value="1"/>
</dbReference>
<dbReference type="PANTHER" id="PTHR43671">
    <property type="entry name" value="SERINE/THREONINE-PROTEIN KINASE NEK"/>
    <property type="match status" value="1"/>
</dbReference>
<reference evidence="8" key="1">
    <citation type="submission" date="2016-04" db="EMBL/GenBank/DDBJ databases">
        <authorList>
            <person name="Nguyen H.D."/>
            <person name="Samba Siva P."/>
            <person name="Cullis J."/>
            <person name="Levesque C.A."/>
            <person name="Hambleton S."/>
        </authorList>
    </citation>
    <scope>NUCLEOTIDE SEQUENCE</scope>
    <source>
        <strain evidence="8">DAOMC 236416</strain>
    </source>
</reference>
<dbReference type="AlphaFoldDB" id="A0A8T8SB80"/>
<dbReference type="PANTHER" id="PTHR43671:SF103">
    <property type="entry name" value="KINASE, PUTATIVE-RELATED"/>
    <property type="match status" value="1"/>
</dbReference>
<feature type="coiled-coil region" evidence="5">
    <location>
        <begin position="240"/>
        <end position="278"/>
    </location>
</feature>
<keyword evidence="9" id="KW-1185">Reference proteome</keyword>
<dbReference type="GO" id="GO:0005524">
    <property type="term" value="F:ATP binding"/>
    <property type="evidence" value="ECO:0007669"/>
    <property type="project" value="UniProtKB-KW"/>
</dbReference>
<comment type="caution">
    <text evidence="8">The sequence shown here is derived from an EMBL/GenBank/DDBJ whole genome shotgun (WGS) entry which is preliminary data.</text>
</comment>
<keyword evidence="3" id="KW-0418">Kinase</keyword>
<evidence type="ECO:0000259" key="7">
    <source>
        <dbReference type="PROSITE" id="PS50011"/>
    </source>
</evidence>
<gene>
    <name evidence="8" type="ORF">A4X13_0g9139</name>
</gene>
<proteinExistence type="predicted"/>
<dbReference type="InterPro" id="IPR050660">
    <property type="entry name" value="NEK_Ser/Thr_kinase"/>
</dbReference>
<feature type="region of interest" description="Disordered" evidence="6">
    <location>
        <begin position="323"/>
        <end position="347"/>
    </location>
</feature>
<dbReference type="PROSITE" id="PS00108">
    <property type="entry name" value="PROTEIN_KINASE_ST"/>
    <property type="match status" value="1"/>
</dbReference>
<dbReference type="SUPFAM" id="SSF56112">
    <property type="entry name" value="Protein kinase-like (PK-like)"/>
    <property type="match status" value="1"/>
</dbReference>
<evidence type="ECO:0000256" key="6">
    <source>
        <dbReference type="SAM" id="MobiDB-lite"/>
    </source>
</evidence>
<accession>A0A8T8SB80</accession>
<protein>
    <recommendedName>
        <fullName evidence="7">Protein kinase domain-containing protein</fullName>
    </recommendedName>
</protein>
<keyword evidence="5" id="KW-0175">Coiled coil</keyword>
<sequence>MRKLLSREAEILEELSQFDGFVKLVGKEEDPFANTITLYMEYCESGSLDGYIKDHLARNFQVAPREILLFAAQMLSALDRLHRPVVHAGGKLLFQGAALLHRDIKPANIMILGKAFKLGDVGIARTLEEGSLAGTRIGTPAYQAPETLTKSPQYDGRADVFSLGMTVYELAVGRLPFPPPSDPERNANIKSGPPEIKYENPADAAHGKLLNTMLRGMLSYSTLSRPQAHEVFENWPELRAIMFEAERDEARQKLKEVEAAARERTAELEGQVKELERRMTGKCKELSLLKSIALNPKEPRSAEGTLDVISQLLDTFRISAATHEAPSERASRTRGGDVESGPSGSVEPRILDPQKVALIVRSMKELKKRDPTKTMWSRGELWEQFRLYVEEDWNKERLSYLLSRGKDTENAGFKLYNNTMWGLLED</sequence>
<evidence type="ECO:0000256" key="5">
    <source>
        <dbReference type="SAM" id="Coils"/>
    </source>
</evidence>
<dbReference type="InterPro" id="IPR000719">
    <property type="entry name" value="Prot_kinase_dom"/>
</dbReference>
<evidence type="ECO:0000313" key="8">
    <source>
        <dbReference type="EMBL" id="KAE8236487.1"/>
    </source>
</evidence>
<dbReference type="GO" id="GO:0004674">
    <property type="term" value="F:protein serine/threonine kinase activity"/>
    <property type="evidence" value="ECO:0007669"/>
    <property type="project" value="TreeGrafter"/>
</dbReference>
<feature type="compositionally biased region" description="Basic and acidic residues" evidence="6">
    <location>
        <begin position="325"/>
        <end position="337"/>
    </location>
</feature>
<dbReference type="Pfam" id="PF00069">
    <property type="entry name" value="Pkinase"/>
    <property type="match status" value="1"/>
</dbReference>
<keyword evidence="4" id="KW-0067">ATP-binding</keyword>
<keyword evidence="1" id="KW-0808">Transferase</keyword>
<organism evidence="8 9">
    <name type="scientific">Tilletia indica</name>
    <dbReference type="NCBI Taxonomy" id="43049"/>
    <lineage>
        <taxon>Eukaryota</taxon>
        <taxon>Fungi</taxon>
        <taxon>Dikarya</taxon>
        <taxon>Basidiomycota</taxon>
        <taxon>Ustilaginomycotina</taxon>
        <taxon>Exobasidiomycetes</taxon>
        <taxon>Tilletiales</taxon>
        <taxon>Tilletiaceae</taxon>
        <taxon>Tilletia</taxon>
    </lineage>
</organism>
<keyword evidence="2" id="KW-0547">Nucleotide-binding</keyword>
<feature type="domain" description="Protein kinase" evidence="7">
    <location>
        <begin position="1"/>
        <end position="238"/>
    </location>
</feature>
<dbReference type="EMBL" id="LWDF02002198">
    <property type="protein sequence ID" value="KAE8236487.1"/>
    <property type="molecule type" value="Genomic_DNA"/>
</dbReference>
<feature type="region of interest" description="Disordered" evidence="6">
    <location>
        <begin position="176"/>
        <end position="200"/>
    </location>
</feature>
<dbReference type="PROSITE" id="PS50011">
    <property type="entry name" value="PROTEIN_KINASE_DOM"/>
    <property type="match status" value="1"/>
</dbReference>
<dbReference type="Proteomes" id="UP000077521">
    <property type="component" value="Unassembled WGS sequence"/>
</dbReference>
<dbReference type="InterPro" id="IPR011009">
    <property type="entry name" value="Kinase-like_dom_sf"/>
</dbReference>
<evidence type="ECO:0000256" key="3">
    <source>
        <dbReference type="ARBA" id="ARBA00022777"/>
    </source>
</evidence>
<evidence type="ECO:0000256" key="4">
    <source>
        <dbReference type="ARBA" id="ARBA00022840"/>
    </source>
</evidence>
<name>A0A8T8SB80_9BASI</name>
<dbReference type="InterPro" id="IPR008271">
    <property type="entry name" value="Ser/Thr_kinase_AS"/>
</dbReference>
<evidence type="ECO:0000256" key="1">
    <source>
        <dbReference type="ARBA" id="ARBA00022679"/>
    </source>
</evidence>
<evidence type="ECO:0000313" key="9">
    <source>
        <dbReference type="Proteomes" id="UP000077521"/>
    </source>
</evidence>